<feature type="compositionally biased region" description="Low complexity" evidence="1">
    <location>
        <begin position="172"/>
        <end position="185"/>
    </location>
</feature>
<keyword evidence="2" id="KW-1133">Transmembrane helix</keyword>
<evidence type="ECO:0000313" key="5">
    <source>
        <dbReference type="Proteomes" id="UP001055712"/>
    </source>
</evidence>
<feature type="region of interest" description="Disordered" evidence="1">
    <location>
        <begin position="133"/>
        <end position="185"/>
    </location>
</feature>
<feature type="region of interest" description="Disordered" evidence="1">
    <location>
        <begin position="300"/>
        <end position="342"/>
    </location>
</feature>
<dbReference type="SUPFAM" id="SSF56112">
    <property type="entry name" value="Protein kinase-like (PK-like)"/>
    <property type="match status" value="1"/>
</dbReference>
<dbReference type="InterPro" id="IPR051681">
    <property type="entry name" value="Ser/Thr_Kinases-Pseudokinases"/>
</dbReference>
<accession>A0A9D4TWY3</accession>
<proteinExistence type="predicted"/>
<dbReference type="SMART" id="SM00220">
    <property type="entry name" value="S_TKc"/>
    <property type="match status" value="1"/>
</dbReference>
<dbReference type="PANTHER" id="PTHR44329">
    <property type="entry name" value="SERINE/THREONINE-PROTEIN KINASE TNNI3K-RELATED"/>
    <property type="match status" value="1"/>
</dbReference>
<dbReference type="Proteomes" id="UP001055712">
    <property type="component" value="Unassembled WGS sequence"/>
</dbReference>
<keyword evidence="2" id="KW-0472">Membrane</keyword>
<dbReference type="AlphaFoldDB" id="A0A9D4TWY3"/>
<dbReference type="InterPro" id="IPR008271">
    <property type="entry name" value="Ser/Thr_kinase_AS"/>
</dbReference>
<reference evidence="4" key="2">
    <citation type="submission" date="2020-11" db="EMBL/GenBank/DDBJ databases">
        <authorList>
            <person name="Cecchin M."/>
            <person name="Marcolungo L."/>
            <person name="Rossato M."/>
            <person name="Girolomoni L."/>
            <person name="Cosentino E."/>
            <person name="Cuine S."/>
            <person name="Li-Beisson Y."/>
            <person name="Delledonne M."/>
            <person name="Ballottari M."/>
        </authorList>
    </citation>
    <scope>NUCLEOTIDE SEQUENCE</scope>
    <source>
        <strain evidence="4">211/11P</strain>
        <tissue evidence="4">Whole cell</tissue>
    </source>
</reference>
<name>A0A9D4TWY3_CHLVU</name>
<dbReference type="OrthoDB" id="339325at2759"/>
<evidence type="ECO:0000256" key="1">
    <source>
        <dbReference type="SAM" id="MobiDB-lite"/>
    </source>
</evidence>
<feature type="compositionally biased region" description="Low complexity" evidence="1">
    <location>
        <begin position="323"/>
        <end position="335"/>
    </location>
</feature>
<feature type="region of interest" description="Disordered" evidence="1">
    <location>
        <begin position="243"/>
        <end position="282"/>
    </location>
</feature>
<dbReference type="InterPro" id="IPR011009">
    <property type="entry name" value="Kinase-like_dom_sf"/>
</dbReference>
<dbReference type="InterPro" id="IPR000719">
    <property type="entry name" value="Prot_kinase_dom"/>
</dbReference>
<feature type="transmembrane region" description="Helical" evidence="2">
    <location>
        <begin position="100"/>
        <end position="123"/>
    </location>
</feature>
<keyword evidence="5" id="KW-1185">Reference proteome</keyword>
<evidence type="ECO:0000256" key="2">
    <source>
        <dbReference type="SAM" id="Phobius"/>
    </source>
</evidence>
<dbReference type="PROSITE" id="PS50011">
    <property type="entry name" value="PROTEIN_KINASE_DOM"/>
    <property type="match status" value="1"/>
</dbReference>
<evidence type="ECO:0000313" key="4">
    <source>
        <dbReference type="EMBL" id="KAI3436594.1"/>
    </source>
</evidence>
<dbReference type="GO" id="GO:0004674">
    <property type="term" value="F:protein serine/threonine kinase activity"/>
    <property type="evidence" value="ECO:0007669"/>
    <property type="project" value="TreeGrafter"/>
</dbReference>
<dbReference type="Gene3D" id="1.10.510.10">
    <property type="entry name" value="Transferase(Phosphotransferase) domain 1"/>
    <property type="match status" value="1"/>
</dbReference>
<protein>
    <recommendedName>
        <fullName evidence="3">Protein kinase domain-containing protein</fullName>
    </recommendedName>
</protein>
<comment type="caution">
    <text evidence="4">The sequence shown here is derived from an EMBL/GenBank/DDBJ whole genome shotgun (WGS) entry which is preliminary data.</text>
</comment>
<dbReference type="PROSITE" id="PS00108">
    <property type="entry name" value="PROTEIN_KINASE_ST"/>
    <property type="match status" value="1"/>
</dbReference>
<sequence>MNQGQNLGIFFLHATFQEFPGNGSFPRVLVRDHLKPSEPPLINFTASDACVLLPASGFCDTDTVDINVECNEGDANALSGAVSGTADSGPPPSPVESSSVPVGAIVGGVVGGVALIVLAFFAFRRGGWLRKNRCKPAEPESDLDPKLSSGGLKYDPSGQLDQDSTPRDVEQGGAAVSAAPGAGGPAVAAMAGSKASPIIDTLITQSTIAAAAAPKGGAAFAAKTRDPSPFALPASYETSGLGPDVDTFISQSTAANTPPPGSDVPAQHRSALGSEASATASYSQNTDPLLSYITSVMASRPGQPGSSGQLPLPAAGMTGSGPASAISDASSVSADTVRGMPKSPLHADVQQWAVQWNDIQIDRPIGRGSFGWVYLAHWHQTPVAVKVLVNPAEIGAGLELPPQTMSELQRESGVMARMRHPNIVSFMGLCALPPCILTEYCSRGSLFELLQNPAAAPHLTWAVRLSMALDAARGLLYLHSSSPPIIHRDVKSPNLLVDAGWRLKVADFNLSKILSTAKTSSNVNTAGGANNPIWLAPEVVEGGQATAESDVFSFGLVMFELLTWQLPWGIQPHYKIAQMVVSGQRPQVPAREALPGPDLPDADSFETYCSLMRECYAHAPSDRPTFSEVATRLRALQPSPA</sequence>
<dbReference type="CDD" id="cd13999">
    <property type="entry name" value="STKc_MAP3K-like"/>
    <property type="match status" value="1"/>
</dbReference>
<feature type="domain" description="Protein kinase" evidence="3">
    <location>
        <begin position="359"/>
        <end position="636"/>
    </location>
</feature>
<keyword evidence="2" id="KW-0812">Transmembrane</keyword>
<dbReference type="InterPro" id="IPR001245">
    <property type="entry name" value="Ser-Thr/Tyr_kinase_cat_dom"/>
</dbReference>
<dbReference type="GO" id="GO:0005524">
    <property type="term" value="F:ATP binding"/>
    <property type="evidence" value="ECO:0007669"/>
    <property type="project" value="InterPro"/>
</dbReference>
<gene>
    <name evidence="4" type="ORF">D9Q98_006011</name>
</gene>
<evidence type="ECO:0000259" key="3">
    <source>
        <dbReference type="PROSITE" id="PS50011"/>
    </source>
</evidence>
<dbReference type="Pfam" id="PF07714">
    <property type="entry name" value="PK_Tyr_Ser-Thr"/>
    <property type="match status" value="1"/>
</dbReference>
<dbReference type="EMBL" id="SIDB01000002">
    <property type="protein sequence ID" value="KAI3436594.1"/>
    <property type="molecule type" value="Genomic_DNA"/>
</dbReference>
<organism evidence="4 5">
    <name type="scientific">Chlorella vulgaris</name>
    <name type="common">Green alga</name>
    <dbReference type="NCBI Taxonomy" id="3077"/>
    <lineage>
        <taxon>Eukaryota</taxon>
        <taxon>Viridiplantae</taxon>
        <taxon>Chlorophyta</taxon>
        <taxon>core chlorophytes</taxon>
        <taxon>Trebouxiophyceae</taxon>
        <taxon>Chlorellales</taxon>
        <taxon>Chlorellaceae</taxon>
        <taxon>Chlorella clade</taxon>
        <taxon>Chlorella</taxon>
    </lineage>
</organism>
<reference evidence="4" key="1">
    <citation type="journal article" date="2019" name="Plant J.">
        <title>Chlorella vulgaris genome assembly and annotation reveals the molecular basis for metabolic acclimation to high light conditions.</title>
        <authorList>
            <person name="Cecchin M."/>
            <person name="Marcolungo L."/>
            <person name="Rossato M."/>
            <person name="Girolomoni L."/>
            <person name="Cosentino E."/>
            <person name="Cuine S."/>
            <person name="Li-Beisson Y."/>
            <person name="Delledonne M."/>
            <person name="Ballottari M."/>
        </authorList>
    </citation>
    <scope>NUCLEOTIDE SEQUENCE</scope>
    <source>
        <strain evidence="4">211/11P</strain>
    </source>
</reference>